<reference evidence="2 3" key="1">
    <citation type="submission" date="2019-10" db="EMBL/GenBank/DDBJ databases">
        <authorList>
            <person name="Palmer J.M."/>
        </authorList>
    </citation>
    <scope>NUCLEOTIDE SEQUENCE [LARGE SCALE GENOMIC DNA]</scope>
    <source>
        <strain evidence="2 3">TWF696</strain>
    </source>
</reference>
<gene>
    <name evidence="2" type="ORF">TWF696_004178</name>
</gene>
<comment type="caution">
    <text evidence="2">The sequence shown here is derived from an EMBL/GenBank/DDBJ whole genome shotgun (WGS) entry which is preliminary data.</text>
</comment>
<keyword evidence="3" id="KW-1185">Reference proteome</keyword>
<feature type="region of interest" description="Disordered" evidence="1">
    <location>
        <begin position="1"/>
        <end position="30"/>
    </location>
</feature>
<feature type="compositionally biased region" description="Basic and acidic residues" evidence="1">
    <location>
        <begin position="1"/>
        <end position="12"/>
    </location>
</feature>
<dbReference type="AlphaFoldDB" id="A0AAV9V7Z5"/>
<sequence length="158" mass="17696">MADPSSSHDKATAPRAGTSIDHTNDGELTEEQWEHIYRTVPIITLHPPPPPTKEERHQEKIKSLEMLIEAIKSSEYEPPDALPEAYTVSMQKAKAAWEKGEVEWVDGRAYLWGPNGLVATGTIREMELVKVSFARKGIRDHHVDYVSNMPLHTGNSGE</sequence>
<evidence type="ECO:0000313" key="3">
    <source>
        <dbReference type="Proteomes" id="UP001375240"/>
    </source>
</evidence>
<evidence type="ECO:0000313" key="2">
    <source>
        <dbReference type="EMBL" id="KAK6355052.1"/>
    </source>
</evidence>
<dbReference type="Proteomes" id="UP001375240">
    <property type="component" value="Unassembled WGS sequence"/>
</dbReference>
<dbReference type="EMBL" id="JAVHNQ010000002">
    <property type="protein sequence ID" value="KAK6355052.1"/>
    <property type="molecule type" value="Genomic_DNA"/>
</dbReference>
<accession>A0AAV9V7Z5</accession>
<organism evidence="2 3">
    <name type="scientific">Orbilia brochopaga</name>
    <dbReference type="NCBI Taxonomy" id="3140254"/>
    <lineage>
        <taxon>Eukaryota</taxon>
        <taxon>Fungi</taxon>
        <taxon>Dikarya</taxon>
        <taxon>Ascomycota</taxon>
        <taxon>Pezizomycotina</taxon>
        <taxon>Orbiliomycetes</taxon>
        <taxon>Orbiliales</taxon>
        <taxon>Orbiliaceae</taxon>
        <taxon>Orbilia</taxon>
    </lineage>
</organism>
<name>A0AAV9V7Z5_9PEZI</name>
<protein>
    <submittedName>
        <fullName evidence="2">Uncharacterized protein</fullName>
    </submittedName>
</protein>
<evidence type="ECO:0000256" key="1">
    <source>
        <dbReference type="SAM" id="MobiDB-lite"/>
    </source>
</evidence>
<proteinExistence type="predicted"/>